<evidence type="ECO:0000259" key="11">
    <source>
        <dbReference type="Pfam" id="PF08436"/>
    </source>
</evidence>
<keyword evidence="4 9" id="KW-0521">NADP</keyword>
<dbReference type="PIRSF" id="PIRSF006205">
    <property type="entry name" value="Dxp_reductismrs"/>
    <property type="match status" value="1"/>
</dbReference>
<dbReference type="SUPFAM" id="SSF51735">
    <property type="entry name" value="NAD(P)-binding Rossmann-fold domains"/>
    <property type="match status" value="1"/>
</dbReference>
<feature type="binding site" evidence="9">
    <location>
        <position position="234"/>
    </location>
    <ligand>
        <name>Mn(2+)</name>
        <dbReference type="ChEBI" id="CHEBI:29035"/>
    </ligand>
</feature>
<dbReference type="InterPro" id="IPR003821">
    <property type="entry name" value="DXP_reductoisomerase"/>
</dbReference>
<comment type="catalytic activity">
    <reaction evidence="8">
        <text>2-C-methyl-D-erythritol 4-phosphate + NADP(+) = 1-deoxy-D-xylulose 5-phosphate + NADPH + H(+)</text>
        <dbReference type="Rhea" id="RHEA:13717"/>
        <dbReference type="ChEBI" id="CHEBI:15378"/>
        <dbReference type="ChEBI" id="CHEBI:57783"/>
        <dbReference type="ChEBI" id="CHEBI:57792"/>
        <dbReference type="ChEBI" id="CHEBI:58262"/>
        <dbReference type="ChEBI" id="CHEBI:58349"/>
        <dbReference type="EC" id="1.1.1.267"/>
    </reaction>
    <physiologicalReaction direction="right-to-left" evidence="8">
        <dbReference type="Rhea" id="RHEA:13719"/>
    </physiologicalReaction>
</comment>
<dbReference type="Gene3D" id="1.10.1740.10">
    <property type="match status" value="1"/>
</dbReference>
<feature type="binding site" evidence="9">
    <location>
        <position position="189"/>
    </location>
    <ligand>
        <name>1-deoxy-D-xylulose 5-phosphate</name>
        <dbReference type="ChEBI" id="CHEBI:57792"/>
    </ligand>
</feature>
<feature type="binding site" evidence="9">
    <location>
        <position position="165"/>
    </location>
    <ligand>
        <name>Mn(2+)</name>
        <dbReference type="ChEBI" id="CHEBI:29035"/>
    </ligand>
</feature>
<proteinExistence type="inferred from homology"/>
<feature type="binding site" evidence="9">
    <location>
        <position position="52"/>
    </location>
    <ligand>
        <name>NADPH</name>
        <dbReference type="ChEBI" id="CHEBI:57783"/>
    </ligand>
</feature>
<feature type="binding site" evidence="9">
    <location>
        <position position="225"/>
    </location>
    <ligand>
        <name>1-deoxy-D-xylulose 5-phosphate</name>
        <dbReference type="ChEBI" id="CHEBI:57792"/>
    </ligand>
</feature>
<dbReference type="Pfam" id="PF13288">
    <property type="entry name" value="DXPR_C"/>
    <property type="match status" value="1"/>
</dbReference>
<feature type="binding site" evidence="9">
    <location>
        <position position="230"/>
    </location>
    <ligand>
        <name>1-deoxy-D-xylulose 5-phosphate</name>
        <dbReference type="ChEBI" id="CHEBI:57792"/>
    </ligand>
</feature>
<feature type="binding site" evidence="9">
    <location>
        <position position="27"/>
    </location>
    <ligand>
        <name>NADPH</name>
        <dbReference type="ChEBI" id="CHEBI:57783"/>
    </ligand>
</feature>
<dbReference type="Gene3D" id="3.40.50.720">
    <property type="entry name" value="NAD(P)-binding Rossmann-like Domain"/>
    <property type="match status" value="1"/>
</dbReference>
<comment type="similarity">
    <text evidence="2 9">Belongs to the DXR family.</text>
</comment>
<feature type="binding site" evidence="9">
    <location>
        <position position="139"/>
    </location>
    <ligand>
        <name>NADPH</name>
        <dbReference type="ChEBI" id="CHEBI:57783"/>
    </ligand>
</feature>
<evidence type="ECO:0000256" key="6">
    <source>
        <dbReference type="ARBA" id="ARBA00023211"/>
    </source>
</evidence>
<evidence type="ECO:0000256" key="7">
    <source>
        <dbReference type="ARBA" id="ARBA00023229"/>
    </source>
</evidence>
<evidence type="ECO:0000256" key="2">
    <source>
        <dbReference type="ARBA" id="ARBA00006825"/>
    </source>
</evidence>
<dbReference type="SUPFAM" id="SSF69055">
    <property type="entry name" value="1-deoxy-D-xylulose-5-phosphate reductoisomerase, C-terminal domain"/>
    <property type="match status" value="1"/>
</dbReference>
<dbReference type="EMBL" id="JAUSWJ010000001">
    <property type="protein sequence ID" value="MDQ0515133.1"/>
    <property type="molecule type" value="Genomic_DNA"/>
</dbReference>
<organism evidence="13 14">
    <name type="scientific">Kaistia geumhonensis</name>
    <dbReference type="NCBI Taxonomy" id="410839"/>
    <lineage>
        <taxon>Bacteria</taxon>
        <taxon>Pseudomonadati</taxon>
        <taxon>Pseudomonadota</taxon>
        <taxon>Alphaproteobacteria</taxon>
        <taxon>Hyphomicrobiales</taxon>
        <taxon>Kaistiaceae</taxon>
        <taxon>Kaistia</taxon>
    </lineage>
</organism>
<comment type="caution">
    <text evidence="13">The sequence shown here is derived from an EMBL/GenBank/DDBJ whole genome shotgun (WGS) entry which is preliminary data.</text>
</comment>
<dbReference type="InterPro" id="IPR013512">
    <property type="entry name" value="DXP_reductoisomerase_N"/>
</dbReference>
<dbReference type="Proteomes" id="UP001223743">
    <property type="component" value="Unassembled WGS sequence"/>
</dbReference>
<feature type="binding site" evidence="9">
    <location>
        <position position="137"/>
    </location>
    <ligand>
        <name>NADPH</name>
        <dbReference type="ChEBI" id="CHEBI:57783"/>
    </ligand>
</feature>
<gene>
    <name evidence="9" type="primary">dxr</name>
    <name evidence="13" type="ORF">QO015_000746</name>
</gene>
<dbReference type="SUPFAM" id="SSF55347">
    <property type="entry name" value="Glyceraldehyde-3-phosphate dehydrogenase-like, C-terminal domain"/>
    <property type="match status" value="1"/>
</dbReference>
<feature type="domain" description="1-deoxy-D-xylulose 5-phosphate reductoisomerase N-terminal" evidence="10">
    <location>
        <begin position="20"/>
        <end position="145"/>
    </location>
</feature>
<feature type="binding site" evidence="9">
    <location>
        <position position="234"/>
    </location>
    <ligand>
        <name>1-deoxy-D-xylulose 5-phosphate</name>
        <dbReference type="ChEBI" id="CHEBI:57792"/>
    </ligand>
</feature>
<dbReference type="InterPro" id="IPR036291">
    <property type="entry name" value="NAD(P)-bd_dom_sf"/>
</dbReference>
<evidence type="ECO:0000256" key="8">
    <source>
        <dbReference type="ARBA" id="ARBA00048543"/>
    </source>
</evidence>
<feature type="binding site" evidence="9">
    <location>
        <position position="212"/>
    </location>
    <ligand>
        <name>1-deoxy-D-xylulose 5-phosphate</name>
        <dbReference type="ChEBI" id="CHEBI:57792"/>
    </ligand>
</feature>
<evidence type="ECO:0000313" key="13">
    <source>
        <dbReference type="EMBL" id="MDQ0515133.1"/>
    </source>
</evidence>
<dbReference type="GO" id="GO:0030604">
    <property type="term" value="F:1-deoxy-D-xylulose-5-phosphate reductoisomerase activity"/>
    <property type="evidence" value="ECO:0007669"/>
    <property type="project" value="UniProtKB-EC"/>
</dbReference>
<keyword evidence="14" id="KW-1185">Reference proteome</keyword>
<feature type="binding site" evidence="9">
    <location>
        <position position="231"/>
    </location>
    <ligand>
        <name>1-deoxy-D-xylulose 5-phosphate</name>
        <dbReference type="ChEBI" id="CHEBI:57792"/>
    </ligand>
</feature>
<name>A0ABU0M2G0_9HYPH</name>
<feature type="binding site" evidence="9">
    <location>
        <position position="165"/>
    </location>
    <ligand>
        <name>1-deoxy-D-xylulose 5-phosphate</name>
        <dbReference type="ChEBI" id="CHEBI:57792"/>
    </ligand>
</feature>
<accession>A0ABU0M2G0</accession>
<feature type="binding site" evidence="9">
    <location>
        <position position="29"/>
    </location>
    <ligand>
        <name>NADPH</name>
        <dbReference type="ChEBI" id="CHEBI:57783"/>
    </ligand>
</feature>
<feature type="domain" description="1-deoxy-D-xylulose 5-phosphate reductoisomerase C-terminal" evidence="11">
    <location>
        <begin position="159"/>
        <end position="242"/>
    </location>
</feature>
<feature type="binding site" evidence="9">
    <location>
        <position position="163"/>
    </location>
    <ligand>
        <name>Mn(2+)</name>
        <dbReference type="ChEBI" id="CHEBI:29035"/>
    </ligand>
</feature>
<evidence type="ECO:0000259" key="12">
    <source>
        <dbReference type="Pfam" id="PF13288"/>
    </source>
</evidence>
<comment type="function">
    <text evidence="9">Catalyzes the NADPH-dependent rearrangement and reduction of 1-deoxy-D-xylulose-5-phosphate (DXP) to 2-C-methyl-D-erythritol 4-phosphate (MEP).</text>
</comment>
<feature type="binding site" evidence="9">
    <location>
        <position position="26"/>
    </location>
    <ligand>
        <name>NADPH</name>
        <dbReference type="ChEBI" id="CHEBI:57783"/>
    </ligand>
</feature>
<comment type="caution">
    <text evidence="9">Lacks conserved residue(s) required for the propagation of feature annotation.</text>
</comment>
<keyword evidence="6 9" id="KW-0464">Manganese</keyword>
<dbReference type="EC" id="1.1.1.267" evidence="9"/>
<dbReference type="Pfam" id="PF08436">
    <property type="entry name" value="DXP_redisom_C"/>
    <property type="match status" value="1"/>
</dbReference>
<dbReference type="NCBIfam" id="TIGR00243">
    <property type="entry name" value="Dxr"/>
    <property type="match status" value="1"/>
</dbReference>
<protein>
    <recommendedName>
        <fullName evidence="9">1-deoxy-D-xylulose 5-phosphate reductoisomerase</fullName>
        <shortName evidence="9">DXP reductoisomerase</shortName>
        <ecNumber evidence="9">1.1.1.267</ecNumber>
    </recommendedName>
    <alternativeName>
        <fullName evidence="9">1-deoxyxylulose-5-phosphate reductoisomerase</fullName>
    </alternativeName>
    <alternativeName>
        <fullName evidence="9">2-C-methyl-D-erythritol 4-phosphate synthase</fullName>
    </alternativeName>
</protein>
<evidence type="ECO:0000256" key="4">
    <source>
        <dbReference type="ARBA" id="ARBA00022857"/>
    </source>
</evidence>
<evidence type="ECO:0000256" key="5">
    <source>
        <dbReference type="ARBA" id="ARBA00023002"/>
    </source>
</evidence>
<dbReference type="RefSeq" id="WP_370877392.1">
    <property type="nucleotide sequence ID" value="NZ_JAPKNF010000001.1"/>
</dbReference>
<evidence type="ECO:0000256" key="1">
    <source>
        <dbReference type="ARBA" id="ARBA00005094"/>
    </source>
</evidence>
<evidence type="ECO:0000256" key="9">
    <source>
        <dbReference type="HAMAP-Rule" id="MF_00183"/>
    </source>
</evidence>
<comment type="cofactor">
    <cofactor evidence="9">
        <name>Mg(2+)</name>
        <dbReference type="ChEBI" id="CHEBI:18420"/>
    </cofactor>
    <cofactor evidence="9">
        <name>Mn(2+)</name>
        <dbReference type="ChEBI" id="CHEBI:29035"/>
    </cofactor>
</comment>
<keyword evidence="9" id="KW-0460">Magnesium</keyword>
<dbReference type="InterPro" id="IPR013644">
    <property type="entry name" value="DXP_reductoisomerase_C"/>
</dbReference>
<sequence>MKSPVSLTRPVRTGDAPRRISILGATGSVGTSTVDVILGRPGAFEVEAVTAGTRAAELAEIAIRLKARIAVVADPSCHGALVEALAGTGIAAAAGEAALIEAAARPVDLVVAAIVGAAGLAPTMAAIEAGSDIALANKECLVCAGSLFLGRAEAAGVHVLPVDSEHNAIFQALEAENMPAVRSITITASGGPFRSWTREAMQRASVAEALNHPRWSMGPKITIDSATMMNKGLEVIEAHHLFGLDADRLEVVVHPQSVVHGWITYADGSILAQLGAADMRIPIAHCLAWPRRYATETKPFDLVSIGTLTFEKPDLERFPALALARGALSGGDRATNILNAANEVAVDAFLKGGIGFLDIAACVAETLDRLAGGSGLPDIDSVAAALAVDGEGRRVARAVLGGRRALRTG</sequence>
<dbReference type="InterPro" id="IPR036169">
    <property type="entry name" value="DXPR_C_sf"/>
</dbReference>
<keyword evidence="3 9" id="KW-0479">Metal-binding</keyword>
<keyword evidence="5 9" id="KW-0560">Oxidoreductase</keyword>
<feature type="binding site" evidence="9">
    <location>
        <position position="218"/>
    </location>
    <ligand>
        <name>NADPH</name>
        <dbReference type="ChEBI" id="CHEBI:57783"/>
    </ligand>
</feature>
<evidence type="ECO:0000313" key="14">
    <source>
        <dbReference type="Proteomes" id="UP001223743"/>
    </source>
</evidence>
<dbReference type="PANTHER" id="PTHR30525">
    <property type="entry name" value="1-DEOXY-D-XYLULOSE 5-PHOSPHATE REDUCTOISOMERASE"/>
    <property type="match status" value="1"/>
</dbReference>
<feature type="binding site" evidence="9">
    <location>
        <position position="28"/>
    </location>
    <ligand>
        <name>NADPH</name>
        <dbReference type="ChEBI" id="CHEBI:57783"/>
    </ligand>
</feature>
<dbReference type="PANTHER" id="PTHR30525:SF0">
    <property type="entry name" value="1-DEOXY-D-XYLULOSE 5-PHOSPHATE REDUCTOISOMERASE, CHLOROPLASTIC"/>
    <property type="match status" value="1"/>
</dbReference>
<keyword evidence="7 9" id="KW-0414">Isoprene biosynthesis</keyword>
<dbReference type="Pfam" id="PF02670">
    <property type="entry name" value="DXP_reductoisom"/>
    <property type="match status" value="1"/>
</dbReference>
<feature type="binding site" evidence="9">
    <location>
        <position position="164"/>
    </location>
    <ligand>
        <name>1-deoxy-D-xylulose 5-phosphate</name>
        <dbReference type="ChEBI" id="CHEBI:57792"/>
    </ligand>
</feature>
<comment type="pathway">
    <text evidence="1 9">Isoprenoid biosynthesis; isopentenyl diphosphate biosynthesis via DXP pathway; isopentenyl diphosphate from 1-deoxy-D-xylulose 5-phosphate: step 1/6.</text>
</comment>
<dbReference type="InterPro" id="IPR026877">
    <property type="entry name" value="DXPR_C"/>
</dbReference>
<evidence type="ECO:0000256" key="3">
    <source>
        <dbReference type="ARBA" id="ARBA00022723"/>
    </source>
</evidence>
<evidence type="ECO:0000259" key="10">
    <source>
        <dbReference type="Pfam" id="PF02670"/>
    </source>
</evidence>
<dbReference type="HAMAP" id="MF_00183">
    <property type="entry name" value="DXP_reductoisom"/>
    <property type="match status" value="1"/>
</dbReference>
<feature type="binding site" evidence="9">
    <location>
        <position position="138"/>
    </location>
    <ligand>
        <name>1-deoxy-D-xylulose 5-phosphate</name>
        <dbReference type="ChEBI" id="CHEBI:57792"/>
    </ligand>
</feature>
<reference evidence="13 14" key="1">
    <citation type="submission" date="2023-07" db="EMBL/GenBank/DDBJ databases">
        <title>Genomic Encyclopedia of Type Strains, Phase IV (KMG-IV): sequencing the most valuable type-strain genomes for metagenomic binning, comparative biology and taxonomic classification.</title>
        <authorList>
            <person name="Goeker M."/>
        </authorList>
    </citation>
    <scope>NUCLEOTIDE SEQUENCE [LARGE SCALE GENOMIC DNA]</scope>
    <source>
        <strain evidence="13 14">B1-1</strain>
    </source>
</reference>
<feature type="domain" description="DXP reductoisomerase C-terminal" evidence="12">
    <location>
        <begin position="274"/>
        <end position="394"/>
    </location>
</feature>